<dbReference type="PANTHER" id="PTHR20857">
    <property type="entry name" value="THIAMINE-PHOSPHATE PYROPHOSPHORYLASE"/>
    <property type="match status" value="1"/>
</dbReference>
<keyword evidence="5 9" id="KW-0784">Thiamine biosynthesis</keyword>
<dbReference type="HAMAP" id="MF_00097">
    <property type="entry name" value="TMP_synthase"/>
    <property type="match status" value="1"/>
</dbReference>
<keyword evidence="14" id="KW-1185">Reference proteome</keyword>
<keyword evidence="2 9" id="KW-0808">Transferase</keyword>
<feature type="domain" description="Thiamine phosphate synthase/TenI" evidence="12">
    <location>
        <begin position="9"/>
        <end position="192"/>
    </location>
</feature>
<feature type="binding site" evidence="9">
    <location>
        <begin position="38"/>
        <end position="42"/>
    </location>
    <ligand>
        <name>4-amino-2-methyl-5-(diphosphooxymethyl)pyrimidine</name>
        <dbReference type="ChEBI" id="CHEBI:57841"/>
    </ligand>
</feature>
<comment type="similarity">
    <text evidence="9 10">Belongs to the thiamine-phosphate synthase family.</text>
</comment>
<evidence type="ECO:0000256" key="4">
    <source>
        <dbReference type="ARBA" id="ARBA00022842"/>
    </source>
</evidence>
<evidence type="ECO:0000256" key="9">
    <source>
        <dbReference type="HAMAP-Rule" id="MF_00097"/>
    </source>
</evidence>
<feature type="binding site" evidence="9">
    <location>
        <position position="73"/>
    </location>
    <ligand>
        <name>4-amino-2-methyl-5-(diphosphooxymethyl)pyrimidine</name>
        <dbReference type="ChEBI" id="CHEBI:57841"/>
    </ligand>
</feature>
<feature type="binding site" evidence="9">
    <location>
        <position position="93"/>
    </location>
    <ligand>
        <name>Mg(2+)</name>
        <dbReference type="ChEBI" id="CHEBI:18420"/>
    </ligand>
</feature>
<feature type="binding site" evidence="9">
    <location>
        <begin position="137"/>
        <end position="139"/>
    </location>
    <ligand>
        <name>2-[(2R,5Z)-2-carboxy-4-methylthiazol-5(2H)-ylidene]ethyl phosphate</name>
        <dbReference type="ChEBI" id="CHEBI:62899"/>
    </ligand>
</feature>
<keyword evidence="3 9" id="KW-0479">Metal-binding</keyword>
<keyword evidence="4 9" id="KW-0460">Magnesium</keyword>
<dbReference type="GO" id="GO:0004789">
    <property type="term" value="F:thiamine-phosphate diphosphorylase activity"/>
    <property type="evidence" value="ECO:0007669"/>
    <property type="project" value="UniProtKB-EC"/>
</dbReference>
<dbReference type="CDD" id="cd00564">
    <property type="entry name" value="TMP_TenI"/>
    <property type="match status" value="1"/>
</dbReference>
<evidence type="ECO:0000259" key="12">
    <source>
        <dbReference type="Pfam" id="PF02581"/>
    </source>
</evidence>
<dbReference type="RefSeq" id="WP_204203126.1">
    <property type="nucleotide sequence ID" value="NZ_JAFELM010000027.1"/>
</dbReference>
<protein>
    <recommendedName>
        <fullName evidence="9">Thiamine-phosphate synthase</fullName>
        <shortName evidence="9">TP synthase</shortName>
        <shortName evidence="9">TPS</shortName>
        <ecNumber evidence="9">2.5.1.3</ecNumber>
    </recommendedName>
    <alternativeName>
        <fullName evidence="9">Thiamine-phosphate pyrophosphorylase</fullName>
        <shortName evidence="9">TMP pyrophosphorylase</shortName>
        <shortName evidence="9">TMP-PPase</shortName>
    </alternativeName>
</protein>
<dbReference type="Pfam" id="PF02581">
    <property type="entry name" value="TMP-TENI"/>
    <property type="match status" value="1"/>
</dbReference>
<evidence type="ECO:0000256" key="7">
    <source>
        <dbReference type="ARBA" id="ARBA00047851"/>
    </source>
</evidence>
<dbReference type="Proteomes" id="UP001518925">
    <property type="component" value="Unassembled WGS sequence"/>
</dbReference>
<comment type="catalytic activity">
    <reaction evidence="6 9 10">
        <text>4-methyl-5-(2-phosphooxyethyl)-thiazole + 4-amino-2-methyl-5-(diphosphooxymethyl)pyrimidine + H(+) = thiamine phosphate + diphosphate</text>
        <dbReference type="Rhea" id="RHEA:22328"/>
        <dbReference type="ChEBI" id="CHEBI:15378"/>
        <dbReference type="ChEBI" id="CHEBI:33019"/>
        <dbReference type="ChEBI" id="CHEBI:37575"/>
        <dbReference type="ChEBI" id="CHEBI:57841"/>
        <dbReference type="ChEBI" id="CHEBI:58296"/>
        <dbReference type="EC" id="2.5.1.3"/>
    </reaction>
</comment>
<name>A0ABS2DH18_9BACI</name>
<dbReference type="SUPFAM" id="SSF51391">
    <property type="entry name" value="Thiamin phosphate synthase"/>
    <property type="match status" value="1"/>
</dbReference>
<sequence>MNIREYLKLYFIMGSNNCVSDPVLTLEQAIQGGITLFQFREKGEYSLQGEEKIQLARQLKSVCHKHSIPFIVNDDLDLAILLEADGIHIGQDDIPIEDVREKVGSKIIGLSCHNEQEAKAAIQKGADYIGVGPMFETNTKPDAECVTGPITISQMRSLNLDIPIVGIGGITPENAPSIIEAGADGIAIISAISKHPMPLEAARQLLEKIKISS</sequence>
<evidence type="ECO:0000256" key="5">
    <source>
        <dbReference type="ARBA" id="ARBA00022977"/>
    </source>
</evidence>
<evidence type="ECO:0000256" key="1">
    <source>
        <dbReference type="ARBA" id="ARBA00005165"/>
    </source>
</evidence>
<comment type="cofactor">
    <cofactor evidence="9">
        <name>Mg(2+)</name>
        <dbReference type="ChEBI" id="CHEBI:18420"/>
    </cofactor>
    <text evidence="9">Binds 1 Mg(2+) ion per subunit.</text>
</comment>
<proteinExistence type="inferred from homology"/>
<evidence type="ECO:0000256" key="8">
    <source>
        <dbReference type="ARBA" id="ARBA00047883"/>
    </source>
</evidence>
<comment type="caution">
    <text evidence="13">The sequence shown here is derived from an EMBL/GenBank/DDBJ whole genome shotgun (WGS) entry which is preliminary data.</text>
</comment>
<evidence type="ECO:0000256" key="2">
    <source>
        <dbReference type="ARBA" id="ARBA00022679"/>
    </source>
</evidence>
<evidence type="ECO:0000256" key="11">
    <source>
        <dbReference type="RuleBase" id="RU004253"/>
    </source>
</evidence>
<comment type="catalytic activity">
    <reaction evidence="7 9 10">
        <text>2-(2-carboxy-4-methylthiazol-5-yl)ethyl phosphate + 4-amino-2-methyl-5-(diphosphooxymethyl)pyrimidine + 2 H(+) = thiamine phosphate + CO2 + diphosphate</text>
        <dbReference type="Rhea" id="RHEA:47848"/>
        <dbReference type="ChEBI" id="CHEBI:15378"/>
        <dbReference type="ChEBI" id="CHEBI:16526"/>
        <dbReference type="ChEBI" id="CHEBI:33019"/>
        <dbReference type="ChEBI" id="CHEBI:37575"/>
        <dbReference type="ChEBI" id="CHEBI:57841"/>
        <dbReference type="ChEBI" id="CHEBI:62890"/>
        <dbReference type="EC" id="2.5.1.3"/>
    </reaction>
</comment>
<evidence type="ECO:0000256" key="6">
    <source>
        <dbReference type="ARBA" id="ARBA00047334"/>
    </source>
</evidence>
<evidence type="ECO:0000313" key="14">
    <source>
        <dbReference type="Proteomes" id="UP001518925"/>
    </source>
</evidence>
<dbReference type="InterPro" id="IPR034291">
    <property type="entry name" value="TMP_synthase"/>
</dbReference>
<evidence type="ECO:0000256" key="3">
    <source>
        <dbReference type="ARBA" id="ARBA00022723"/>
    </source>
</evidence>
<feature type="binding site" evidence="9">
    <location>
        <begin position="189"/>
        <end position="190"/>
    </location>
    <ligand>
        <name>2-[(2R,5Z)-2-carboxy-4-methylthiazol-5(2H)-ylidene]ethyl phosphate</name>
        <dbReference type="ChEBI" id="CHEBI:62899"/>
    </ligand>
</feature>
<organism evidence="13 14">
    <name type="scientific">Bacillus suaedaesalsae</name>
    <dbReference type="NCBI Taxonomy" id="2810349"/>
    <lineage>
        <taxon>Bacteria</taxon>
        <taxon>Bacillati</taxon>
        <taxon>Bacillota</taxon>
        <taxon>Bacilli</taxon>
        <taxon>Bacillales</taxon>
        <taxon>Bacillaceae</taxon>
        <taxon>Bacillus</taxon>
    </lineage>
</organism>
<feature type="binding site" evidence="9">
    <location>
        <position position="140"/>
    </location>
    <ligand>
        <name>4-amino-2-methyl-5-(diphosphooxymethyl)pyrimidine</name>
        <dbReference type="ChEBI" id="CHEBI:57841"/>
    </ligand>
</feature>
<dbReference type="NCBIfam" id="TIGR00693">
    <property type="entry name" value="thiE"/>
    <property type="match status" value="1"/>
</dbReference>
<evidence type="ECO:0000256" key="10">
    <source>
        <dbReference type="RuleBase" id="RU003826"/>
    </source>
</evidence>
<evidence type="ECO:0000313" key="13">
    <source>
        <dbReference type="EMBL" id="MBM6617755.1"/>
    </source>
</evidence>
<feature type="binding site" evidence="9">
    <location>
        <position position="169"/>
    </location>
    <ligand>
        <name>2-[(2R,5Z)-2-carboxy-4-methylthiazol-5(2H)-ylidene]ethyl phosphate</name>
        <dbReference type="ChEBI" id="CHEBI:62899"/>
    </ligand>
</feature>
<dbReference type="InterPro" id="IPR036206">
    <property type="entry name" value="ThiamineP_synth_sf"/>
</dbReference>
<reference evidence="13 14" key="1">
    <citation type="submission" date="2021-02" db="EMBL/GenBank/DDBJ databases">
        <title>Bacillus sp. RD4P76, an endophyte from a halophyte.</title>
        <authorList>
            <person name="Sun J.-Q."/>
        </authorList>
    </citation>
    <scope>NUCLEOTIDE SEQUENCE [LARGE SCALE GENOMIC DNA]</scope>
    <source>
        <strain evidence="13 14">RD4P76</strain>
    </source>
</reference>
<comment type="catalytic activity">
    <reaction evidence="8 9 10">
        <text>2-[(2R,5Z)-2-carboxy-4-methylthiazol-5(2H)-ylidene]ethyl phosphate + 4-amino-2-methyl-5-(diphosphooxymethyl)pyrimidine + 2 H(+) = thiamine phosphate + CO2 + diphosphate</text>
        <dbReference type="Rhea" id="RHEA:47844"/>
        <dbReference type="ChEBI" id="CHEBI:15378"/>
        <dbReference type="ChEBI" id="CHEBI:16526"/>
        <dbReference type="ChEBI" id="CHEBI:33019"/>
        <dbReference type="ChEBI" id="CHEBI:37575"/>
        <dbReference type="ChEBI" id="CHEBI:57841"/>
        <dbReference type="ChEBI" id="CHEBI:62899"/>
        <dbReference type="EC" id="2.5.1.3"/>
    </reaction>
</comment>
<comment type="pathway">
    <text evidence="1 9 11">Cofactor biosynthesis; thiamine diphosphate biosynthesis; thiamine phosphate from 4-amino-2-methyl-5-diphosphomethylpyrimidine and 4-methyl-5-(2-phosphoethyl)-thiazole: step 1/1.</text>
</comment>
<dbReference type="Gene3D" id="3.20.20.70">
    <property type="entry name" value="Aldolase class I"/>
    <property type="match status" value="1"/>
</dbReference>
<comment type="function">
    <text evidence="9">Condenses 4-methyl-5-(beta-hydroxyethyl)thiazole monophosphate (THZ-P) and 2-methyl-4-amino-5-hydroxymethyl pyrimidine pyrophosphate (HMP-PP) to form thiamine monophosphate (TMP).</text>
</comment>
<gene>
    <name evidence="9" type="primary">thiE</name>
    <name evidence="13" type="ORF">JR050_08750</name>
</gene>
<feature type="binding site" evidence="9">
    <location>
        <position position="111"/>
    </location>
    <ligand>
        <name>4-amino-2-methyl-5-(diphosphooxymethyl)pyrimidine</name>
        <dbReference type="ChEBI" id="CHEBI:57841"/>
    </ligand>
</feature>
<accession>A0ABS2DH18</accession>
<dbReference type="EC" id="2.5.1.3" evidence="9"/>
<dbReference type="PANTHER" id="PTHR20857:SF15">
    <property type="entry name" value="THIAMINE-PHOSPHATE SYNTHASE"/>
    <property type="match status" value="1"/>
</dbReference>
<dbReference type="EMBL" id="JAFELM010000027">
    <property type="protein sequence ID" value="MBM6617755.1"/>
    <property type="molecule type" value="Genomic_DNA"/>
</dbReference>
<feature type="binding site" evidence="9">
    <location>
        <position position="74"/>
    </location>
    <ligand>
        <name>Mg(2+)</name>
        <dbReference type="ChEBI" id="CHEBI:18420"/>
    </ligand>
</feature>
<dbReference type="InterPro" id="IPR022998">
    <property type="entry name" value="ThiamineP_synth_TenI"/>
</dbReference>
<dbReference type="InterPro" id="IPR013785">
    <property type="entry name" value="Aldolase_TIM"/>
</dbReference>